<evidence type="ECO:0000313" key="2">
    <source>
        <dbReference type="EnsemblPlants" id="PAC:32961198.CDS.1"/>
    </source>
</evidence>
<dbReference type="AlphaFoldDB" id="A0A2K1JHC7"/>
<dbReference type="InParanoid" id="A0A2K1JHC7"/>
<evidence type="ECO:0000313" key="1">
    <source>
        <dbReference type="EMBL" id="PNR40957.1"/>
    </source>
</evidence>
<reference evidence="2" key="3">
    <citation type="submission" date="2020-12" db="UniProtKB">
        <authorList>
            <consortium name="EnsemblPlants"/>
        </authorList>
    </citation>
    <scope>IDENTIFICATION</scope>
</reference>
<protein>
    <submittedName>
        <fullName evidence="1 2">Uncharacterized protein</fullName>
    </submittedName>
</protein>
<name>A0A2K1JHC7_PHYPA</name>
<dbReference type="EnsemblPlants" id="Pp3c14_11400V3.1">
    <property type="protein sequence ID" value="PAC:32961198.CDS.1"/>
    <property type="gene ID" value="Pp3c14_11400"/>
</dbReference>
<reference evidence="1 3" key="2">
    <citation type="journal article" date="2018" name="Plant J.">
        <title>The Physcomitrella patens chromosome-scale assembly reveals moss genome structure and evolution.</title>
        <authorList>
            <person name="Lang D."/>
            <person name="Ullrich K.K."/>
            <person name="Murat F."/>
            <person name="Fuchs J."/>
            <person name="Jenkins J."/>
            <person name="Haas F.B."/>
            <person name="Piednoel M."/>
            <person name="Gundlach H."/>
            <person name="Van Bel M."/>
            <person name="Meyberg R."/>
            <person name="Vives C."/>
            <person name="Morata J."/>
            <person name="Symeonidi A."/>
            <person name="Hiss M."/>
            <person name="Muchero W."/>
            <person name="Kamisugi Y."/>
            <person name="Saleh O."/>
            <person name="Blanc G."/>
            <person name="Decker E.L."/>
            <person name="van Gessel N."/>
            <person name="Grimwood J."/>
            <person name="Hayes R.D."/>
            <person name="Graham S.W."/>
            <person name="Gunter L.E."/>
            <person name="McDaniel S.F."/>
            <person name="Hoernstein S.N.W."/>
            <person name="Larsson A."/>
            <person name="Li F.W."/>
            <person name="Perroud P.F."/>
            <person name="Phillips J."/>
            <person name="Ranjan P."/>
            <person name="Rokshar D.S."/>
            <person name="Rothfels C.J."/>
            <person name="Schneider L."/>
            <person name="Shu S."/>
            <person name="Stevenson D.W."/>
            <person name="Thummler F."/>
            <person name="Tillich M."/>
            <person name="Villarreal Aguilar J.C."/>
            <person name="Widiez T."/>
            <person name="Wong G.K."/>
            <person name="Wymore A."/>
            <person name="Zhang Y."/>
            <person name="Zimmer A.D."/>
            <person name="Quatrano R.S."/>
            <person name="Mayer K.F.X."/>
            <person name="Goodstein D."/>
            <person name="Casacuberta J.M."/>
            <person name="Vandepoele K."/>
            <person name="Reski R."/>
            <person name="Cuming A.C."/>
            <person name="Tuskan G.A."/>
            <person name="Maumus F."/>
            <person name="Salse J."/>
            <person name="Schmutz J."/>
            <person name="Rensing S.A."/>
        </authorList>
    </citation>
    <scope>NUCLEOTIDE SEQUENCE [LARGE SCALE GENOMIC DNA]</scope>
    <source>
        <strain evidence="2 3">cv. Gransden 2004</strain>
    </source>
</reference>
<organism evidence="1">
    <name type="scientific">Physcomitrium patens</name>
    <name type="common">Spreading-leaved earth moss</name>
    <name type="synonym">Physcomitrella patens</name>
    <dbReference type="NCBI Taxonomy" id="3218"/>
    <lineage>
        <taxon>Eukaryota</taxon>
        <taxon>Viridiplantae</taxon>
        <taxon>Streptophyta</taxon>
        <taxon>Embryophyta</taxon>
        <taxon>Bryophyta</taxon>
        <taxon>Bryophytina</taxon>
        <taxon>Bryopsida</taxon>
        <taxon>Funariidae</taxon>
        <taxon>Funariales</taxon>
        <taxon>Funariaceae</taxon>
        <taxon>Physcomitrium</taxon>
    </lineage>
</organism>
<gene>
    <name evidence="1" type="ORF">PHYPA_018360</name>
</gene>
<sequence>MGVFISRNFICDVILPDQPIYEIKSGHGAGIDSRASMVTLIIIECIRYVTNTPVVSSDALKK</sequence>
<reference evidence="1 3" key="1">
    <citation type="journal article" date="2008" name="Science">
        <title>The Physcomitrella genome reveals evolutionary insights into the conquest of land by plants.</title>
        <authorList>
            <person name="Rensing S."/>
            <person name="Lang D."/>
            <person name="Zimmer A."/>
            <person name="Terry A."/>
            <person name="Salamov A."/>
            <person name="Shapiro H."/>
            <person name="Nishiyama T."/>
            <person name="Perroud P.-F."/>
            <person name="Lindquist E."/>
            <person name="Kamisugi Y."/>
            <person name="Tanahashi T."/>
            <person name="Sakakibara K."/>
            <person name="Fujita T."/>
            <person name="Oishi K."/>
            <person name="Shin-I T."/>
            <person name="Kuroki Y."/>
            <person name="Toyoda A."/>
            <person name="Suzuki Y."/>
            <person name="Hashimoto A."/>
            <person name="Yamaguchi K."/>
            <person name="Sugano A."/>
            <person name="Kohara Y."/>
            <person name="Fujiyama A."/>
            <person name="Anterola A."/>
            <person name="Aoki S."/>
            <person name="Ashton N."/>
            <person name="Barbazuk W.B."/>
            <person name="Barker E."/>
            <person name="Bennetzen J."/>
            <person name="Bezanilla M."/>
            <person name="Blankenship R."/>
            <person name="Cho S.H."/>
            <person name="Dutcher S."/>
            <person name="Estelle M."/>
            <person name="Fawcett J.A."/>
            <person name="Gundlach H."/>
            <person name="Hanada K."/>
            <person name="Heyl A."/>
            <person name="Hicks K.A."/>
            <person name="Hugh J."/>
            <person name="Lohr M."/>
            <person name="Mayer K."/>
            <person name="Melkozernov A."/>
            <person name="Murata T."/>
            <person name="Nelson D."/>
            <person name="Pils B."/>
            <person name="Prigge M."/>
            <person name="Reiss B."/>
            <person name="Renner T."/>
            <person name="Rombauts S."/>
            <person name="Rushton P."/>
            <person name="Sanderfoot A."/>
            <person name="Schween G."/>
            <person name="Shiu S.-H."/>
            <person name="Stueber K."/>
            <person name="Theodoulou F.L."/>
            <person name="Tu H."/>
            <person name="Van de Peer Y."/>
            <person name="Verrier P.J."/>
            <person name="Waters E."/>
            <person name="Wood A."/>
            <person name="Yang L."/>
            <person name="Cove D."/>
            <person name="Cuming A."/>
            <person name="Hasebe M."/>
            <person name="Lucas S."/>
            <person name="Mishler D.B."/>
            <person name="Reski R."/>
            <person name="Grigoriev I."/>
            <person name="Quatrano R.S."/>
            <person name="Boore J.L."/>
        </authorList>
    </citation>
    <scope>NUCLEOTIDE SEQUENCE [LARGE SCALE GENOMIC DNA]</scope>
    <source>
        <strain evidence="2 3">cv. Gransden 2004</strain>
    </source>
</reference>
<proteinExistence type="predicted"/>
<evidence type="ECO:0000313" key="3">
    <source>
        <dbReference type="Proteomes" id="UP000006727"/>
    </source>
</evidence>
<dbReference type="Gramene" id="Pp3c14_11400V3.1">
    <property type="protein sequence ID" value="PAC:32961198.CDS.1"/>
    <property type="gene ID" value="Pp3c14_11400"/>
</dbReference>
<accession>A0A2K1JHC7</accession>
<dbReference type="Proteomes" id="UP000006727">
    <property type="component" value="Chromosome 14"/>
</dbReference>
<dbReference type="EMBL" id="ABEU02000014">
    <property type="protein sequence ID" value="PNR40957.1"/>
    <property type="molecule type" value="Genomic_DNA"/>
</dbReference>
<keyword evidence="3" id="KW-1185">Reference proteome</keyword>